<evidence type="ECO:0000313" key="1">
    <source>
        <dbReference type="EMBL" id="KAI4859427.1"/>
    </source>
</evidence>
<gene>
    <name evidence="1" type="ORF">F4820DRAFT_439784</name>
</gene>
<name>A0ACB9YJS1_9PEZI</name>
<proteinExistence type="predicted"/>
<protein>
    <submittedName>
        <fullName evidence="1">Hydroxybutyrate dehydrogenase</fullName>
    </submittedName>
</protein>
<accession>A0ACB9YJS1</accession>
<dbReference type="EMBL" id="MU393634">
    <property type="protein sequence ID" value="KAI4859427.1"/>
    <property type="molecule type" value="Genomic_DNA"/>
</dbReference>
<evidence type="ECO:0000313" key="2">
    <source>
        <dbReference type="Proteomes" id="UP001497700"/>
    </source>
</evidence>
<organism evidence="1 2">
    <name type="scientific">Hypoxylon rubiginosum</name>
    <dbReference type="NCBI Taxonomy" id="110542"/>
    <lineage>
        <taxon>Eukaryota</taxon>
        <taxon>Fungi</taxon>
        <taxon>Dikarya</taxon>
        <taxon>Ascomycota</taxon>
        <taxon>Pezizomycotina</taxon>
        <taxon>Sordariomycetes</taxon>
        <taxon>Xylariomycetidae</taxon>
        <taxon>Xylariales</taxon>
        <taxon>Hypoxylaceae</taxon>
        <taxon>Hypoxylon</taxon>
    </lineage>
</organism>
<sequence>MTSTETVLITGCSDGGIGSALAIIFQKRGFHVFATARNPSKMKSLDGLSNVTLLALDVVKSDDIKAAVEAVTKHTGGTLNYLVSNAGRNHFMPILDEDLDRVRDLFEINFYGPIALTQAFAPLLIKAKGMAVYITSISGYVHVPYMGTYAASKRSLEIVAETLRLELAPLGVDVLEVVTGAVKTLGQTYFGDLKLPAGSLYKSIEDTFVSRAQGNDQVPRMDTMEYGTAVVDSIMNRTTGRFWYGNNAEMVKMSTTATSVPQSAMDAGFAMGTGLDALAK</sequence>
<dbReference type="Proteomes" id="UP001497700">
    <property type="component" value="Unassembled WGS sequence"/>
</dbReference>
<keyword evidence="2" id="KW-1185">Reference proteome</keyword>
<reference evidence="1 2" key="1">
    <citation type="journal article" date="2022" name="New Phytol.">
        <title>Ecological generalism drives hyperdiversity of secondary metabolite gene clusters in xylarialean endophytes.</title>
        <authorList>
            <person name="Franco M.E.E."/>
            <person name="Wisecaver J.H."/>
            <person name="Arnold A.E."/>
            <person name="Ju Y.M."/>
            <person name="Slot J.C."/>
            <person name="Ahrendt S."/>
            <person name="Moore L.P."/>
            <person name="Eastman K.E."/>
            <person name="Scott K."/>
            <person name="Konkel Z."/>
            <person name="Mondo S.J."/>
            <person name="Kuo A."/>
            <person name="Hayes R.D."/>
            <person name="Haridas S."/>
            <person name="Andreopoulos B."/>
            <person name="Riley R."/>
            <person name="LaButti K."/>
            <person name="Pangilinan J."/>
            <person name="Lipzen A."/>
            <person name="Amirebrahimi M."/>
            <person name="Yan J."/>
            <person name="Adam C."/>
            <person name="Keymanesh K."/>
            <person name="Ng V."/>
            <person name="Louie K."/>
            <person name="Northen T."/>
            <person name="Drula E."/>
            <person name="Henrissat B."/>
            <person name="Hsieh H.M."/>
            <person name="Youens-Clark K."/>
            <person name="Lutzoni F."/>
            <person name="Miadlikowska J."/>
            <person name="Eastwood D.C."/>
            <person name="Hamelin R.C."/>
            <person name="Grigoriev I.V."/>
            <person name="U'Ren J.M."/>
        </authorList>
    </citation>
    <scope>NUCLEOTIDE SEQUENCE [LARGE SCALE GENOMIC DNA]</scope>
    <source>
        <strain evidence="1 2">CBS 119005</strain>
    </source>
</reference>
<comment type="caution">
    <text evidence="1">The sequence shown here is derived from an EMBL/GenBank/DDBJ whole genome shotgun (WGS) entry which is preliminary data.</text>
</comment>